<sequence length="71" mass="8070">MVSRYDDDNDNDDGLSIDLARAIIGNFPPPRRHKARVDMAQTRDPRDIPSSSRLIFDVPTFLAMTSRAQPR</sequence>
<evidence type="ECO:0000256" key="1">
    <source>
        <dbReference type="SAM" id="MobiDB-lite"/>
    </source>
</evidence>
<organism evidence="3">
    <name type="scientific">Acromyrmex echinatior</name>
    <name type="common">Panamanian leafcutter ant</name>
    <name type="synonym">Acromyrmex octospinosus echinatior</name>
    <dbReference type="NCBI Taxonomy" id="103372"/>
    <lineage>
        <taxon>Eukaryota</taxon>
        <taxon>Metazoa</taxon>
        <taxon>Ecdysozoa</taxon>
        <taxon>Arthropoda</taxon>
        <taxon>Hexapoda</taxon>
        <taxon>Insecta</taxon>
        <taxon>Pterygota</taxon>
        <taxon>Neoptera</taxon>
        <taxon>Endopterygota</taxon>
        <taxon>Hymenoptera</taxon>
        <taxon>Apocrita</taxon>
        <taxon>Aculeata</taxon>
        <taxon>Formicoidea</taxon>
        <taxon>Formicidae</taxon>
        <taxon>Myrmicinae</taxon>
        <taxon>Acromyrmex</taxon>
    </lineage>
</organism>
<feature type="region of interest" description="Disordered" evidence="1">
    <location>
        <begin position="28"/>
        <end position="51"/>
    </location>
</feature>
<evidence type="ECO:0000313" key="3">
    <source>
        <dbReference type="Proteomes" id="UP000007755"/>
    </source>
</evidence>
<proteinExistence type="predicted"/>
<gene>
    <name evidence="2" type="ORF">G5I_04901</name>
</gene>
<accession>F4WGV0</accession>
<name>F4WGV0_ACREC</name>
<protein>
    <submittedName>
        <fullName evidence="2">Uncharacterized protein</fullName>
    </submittedName>
</protein>
<dbReference type="InParanoid" id="F4WGV0"/>
<evidence type="ECO:0000313" key="2">
    <source>
        <dbReference type="EMBL" id="EGI66569.1"/>
    </source>
</evidence>
<dbReference type="EMBL" id="GL888147">
    <property type="protein sequence ID" value="EGI66569.1"/>
    <property type="molecule type" value="Genomic_DNA"/>
</dbReference>
<dbReference type="Proteomes" id="UP000007755">
    <property type="component" value="Unassembled WGS sequence"/>
</dbReference>
<dbReference type="AlphaFoldDB" id="F4WGV0"/>
<keyword evidence="3" id="KW-1185">Reference proteome</keyword>
<reference evidence="2" key="1">
    <citation type="submission" date="2011-02" db="EMBL/GenBank/DDBJ databases">
        <title>The genome of the leaf-cutting ant Acromyrmex echinatior suggests key adaptations to social evolution and fungus farming.</title>
        <authorList>
            <person name="Nygaard S."/>
            <person name="Zhang G."/>
        </authorList>
    </citation>
    <scope>NUCLEOTIDE SEQUENCE</scope>
</reference>